<keyword evidence="1" id="KW-0472">Membrane</keyword>
<dbReference type="OrthoDB" id="9814202at2"/>
<dbReference type="InterPro" id="IPR029787">
    <property type="entry name" value="Nucleotide_cyclase"/>
</dbReference>
<dbReference type="NCBIfam" id="TIGR00254">
    <property type="entry name" value="GGDEF"/>
    <property type="match status" value="1"/>
</dbReference>
<dbReference type="Pfam" id="PF00990">
    <property type="entry name" value="GGDEF"/>
    <property type="match status" value="1"/>
</dbReference>
<dbReference type="SMART" id="SM00304">
    <property type="entry name" value="HAMP"/>
    <property type="match status" value="1"/>
</dbReference>
<dbReference type="SUPFAM" id="SSF141868">
    <property type="entry name" value="EAL domain-like"/>
    <property type="match status" value="1"/>
</dbReference>
<dbReference type="InterPro" id="IPR001633">
    <property type="entry name" value="EAL_dom"/>
</dbReference>
<keyword evidence="1" id="KW-1133">Transmembrane helix</keyword>
<dbReference type="AlphaFoldDB" id="A0A285SD40"/>
<dbReference type="GO" id="GO:0016020">
    <property type="term" value="C:membrane"/>
    <property type="evidence" value="ECO:0007669"/>
    <property type="project" value="InterPro"/>
</dbReference>
<dbReference type="GO" id="GO:0071111">
    <property type="term" value="F:cyclic-guanylate-specific phosphodiesterase activity"/>
    <property type="evidence" value="ECO:0007669"/>
    <property type="project" value="InterPro"/>
</dbReference>
<dbReference type="Gene3D" id="3.30.70.270">
    <property type="match status" value="1"/>
</dbReference>
<sequence>MRRPDRLIGRLRFSNWPVTAKVMAASLVSLIALAVMTALAWHTLTTQRAAFVSDLSRLEAVLDRAYEVPHHLASVEANLYKLSMWSEIGVRGAELEGTLRSINYGLERAAADIAILEKAGLDGVEVLREAFGIYRQNTSQAVLLILRNATLGAVATRGGHKTYAEVETHAQSIGRRASNQFRQATEEAAATSDRLIRNFIILSLLGALVAVAASIAASRAIIRPMTRLVRTIRLLLQGDLATHVPYTARRDEIGSIAVSVQELQRALVSNRALAQEREQKQAELEFIAAHDGLTGVANRKAFDGYLDKAADVAGADGELIFLLVDLDSFKPINDAYGHEAGDVVLKVLAQRYRNLVRPGDMVARLGGDEFAIVIVTKEGSRDPEQFAKRVLEATVNPVRHGPRELRVGASIGVVGSQSVPGGPQALMAAADRAMYVAKQEKRPSYAIYSPQMAPQRYSLEEKEEIERALREGEFVLHYQPKVSLADNGHAGFEALARWRHPQRGLLSPDQFLSRIDSFGLQADFTMQMARQAVADLKRFAELGLDSRGVSLNLEESMLATRSGMDELRRLVMENQSLARLITLEITEDVFIARSAETIRDNVDMLAALGIRISMDDFGTGYGSFKHLREFTIHELKIDREFVHGIGRDRSAEVIIDGFLAIASGLGAVVVAEGIETRAQARYLVQRGCQFGQGFLFCRPVPFEAAVEYLNEQQPRSCAG</sequence>
<dbReference type="PROSITE" id="PS50883">
    <property type="entry name" value="EAL"/>
    <property type="match status" value="1"/>
</dbReference>
<dbReference type="SUPFAM" id="SSF158472">
    <property type="entry name" value="HAMP domain-like"/>
    <property type="match status" value="1"/>
</dbReference>
<dbReference type="InterPro" id="IPR043128">
    <property type="entry name" value="Rev_trsase/Diguanyl_cyclase"/>
</dbReference>
<organism evidence="5 6">
    <name type="scientific">Stappia indica</name>
    <dbReference type="NCBI Taxonomy" id="538381"/>
    <lineage>
        <taxon>Bacteria</taxon>
        <taxon>Pseudomonadati</taxon>
        <taxon>Pseudomonadota</taxon>
        <taxon>Alphaproteobacteria</taxon>
        <taxon>Hyphomicrobiales</taxon>
        <taxon>Stappiaceae</taxon>
        <taxon>Stappia</taxon>
    </lineage>
</organism>
<dbReference type="PROSITE" id="PS50887">
    <property type="entry name" value="GGDEF"/>
    <property type="match status" value="1"/>
</dbReference>
<evidence type="ECO:0000313" key="6">
    <source>
        <dbReference type="Proteomes" id="UP000219331"/>
    </source>
</evidence>
<keyword evidence="6" id="KW-1185">Reference proteome</keyword>
<dbReference type="SUPFAM" id="SSF55073">
    <property type="entry name" value="Nucleotide cyclase"/>
    <property type="match status" value="1"/>
</dbReference>
<name>A0A285SD40_9HYPH</name>
<dbReference type="Gene3D" id="3.20.20.450">
    <property type="entry name" value="EAL domain"/>
    <property type="match status" value="1"/>
</dbReference>
<dbReference type="Pfam" id="PF00672">
    <property type="entry name" value="HAMP"/>
    <property type="match status" value="1"/>
</dbReference>
<dbReference type="InterPro" id="IPR000160">
    <property type="entry name" value="GGDEF_dom"/>
</dbReference>
<dbReference type="Proteomes" id="UP000219331">
    <property type="component" value="Unassembled WGS sequence"/>
</dbReference>
<accession>A0A285SD40</accession>
<feature type="domain" description="HAMP" evidence="3">
    <location>
        <begin position="219"/>
        <end position="272"/>
    </location>
</feature>
<evidence type="ECO:0000256" key="1">
    <source>
        <dbReference type="SAM" id="Phobius"/>
    </source>
</evidence>
<dbReference type="CDD" id="cd01948">
    <property type="entry name" value="EAL"/>
    <property type="match status" value="1"/>
</dbReference>
<dbReference type="PANTHER" id="PTHR33121">
    <property type="entry name" value="CYCLIC DI-GMP PHOSPHODIESTERASE PDEF"/>
    <property type="match status" value="1"/>
</dbReference>
<dbReference type="SMART" id="SM00052">
    <property type="entry name" value="EAL"/>
    <property type="match status" value="1"/>
</dbReference>
<dbReference type="CDD" id="cd06225">
    <property type="entry name" value="HAMP"/>
    <property type="match status" value="1"/>
</dbReference>
<dbReference type="STRING" id="538381.GCA_001696535_00215"/>
<dbReference type="GO" id="GO:0007165">
    <property type="term" value="P:signal transduction"/>
    <property type="evidence" value="ECO:0007669"/>
    <property type="project" value="InterPro"/>
</dbReference>
<protein>
    <submittedName>
        <fullName evidence="5">Diguanylate cyclase (GGDEF) domain-containing protein</fullName>
    </submittedName>
</protein>
<dbReference type="CDD" id="cd01949">
    <property type="entry name" value="GGDEF"/>
    <property type="match status" value="1"/>
</dbReference>
<dbReference type="InterPro" id="IPR050706">
    <property type="entry name" value="Cyclic-di-GMP_PDE-like"/>
</dbReference>
<proteinExistence type="predicted"/>
<feature type="domain" description="EAL" evidence="2">
    <location>
        <begin position="458"/>
        <end position="713"/>
    </location>
</feature>
<dbReference type="InterPro" id="IPR003660">
    <property type="entry name" value="HAMP_dom"/>
</dbReference>
<dbReference type="InterPro" id="IPR035919">
    <property type="entry name" value="EAL_sf"/>
</dbReference>
<dbReference type="SMART" id="SM00267">
    <property type="entry name" value="GGDEF"/>
    <property type="match status" value="1"/>
</dbReference>
<dbReference type="PANTHER" id="PTHR33121:SF70">
    <property type="entry name" value="SIGNALING PROTEIN YKOW"/>
    <property type="match status" value="1"/>
</dbReference>
<dbReference type="EMBL" id="OBML01000004">
    <property type="protein sequence ID" value="SOC03563.1"/>
    <property type="molecule type" value="Genomic_DNA"/>
</dbReference>
<evidence type="ECO:0000259" key="4">
    <source>
        <dbReference type="PROSITE" id="PS50887"/>
    </source>
</evidence>
<dbReference type="Gene3D" id="6.10.340.10">
    <property type="match status" value="1"/>
</dbReference>
<reference evidence="5 6" key="1">
    <citation type="submission" date="2017-08" db="EMBL/GenBank/DDBJ databases">
        <authorList>
            <person name="de Groot N.N."/>
        </authorList>
    </citation>
    <scope>NUCLEOTIDE SEQUENCE [LARGE SCALE GENOMIC DNA]</scope>
    <source>
        <strain evidence="5 6">USBA 352</strain>
    </source>
</reference>
<gene>
    <name evidence="5" type="ORF">SAMN05421512_104178</name>
</gene>
<keyword evidence="1" id="KW-0812">Transmembrane</keyword>
<feature type="domain" description="GGDEF" evidence="4">
    <location>
        <begin position="317"/>
        <end position="450"/>
    </location>
</feature>
<dbReference type="RefSeq" id="WP_097174596.1">
    <property type="nucleotide sequence ID" value="NZ_OBML01000004.1"/>
</dbReference>
<evidence type="ECO:0000259" key="2">
    <source>
        <dbReference type="PROSITE" id="PS50883"/>
    </source>
</evidence>
<dbReference type="PROSITE" id="PS50885">
    <property type="entry name" value="HAMP"/>
    <property type="match status" value="1"/>
</dbReference>
<evidence type="ECO:0000259" key="3">
    <source>
        <dbReference type="PROSITE" id="PS50885"/>
    </source>
</evidence>
<feature type="transmembrane region" description="Helical" evidence="1">
    <location>
        <begin position="199"/>
        <end position="222"/>
    </location>
</feature>
<evidence type="ECO:0000313" key="5">
    <source>
        <dbReference type="EMBL" id="SOC03563.1"/>
    </source>
</evidence>
<dbReference type="Pfam" id="PF00563">
    <property type="entry name" value="EAL"/>
    <property type="match status" value="1"/>
</dbReference>